<evidence type="ECO:0000313" key="21">
    <source>
        <dbReference type="Proteomes" id="UP000248483"/>
    </source>
</evidence>
<protein>
    <recommendedName>
        <fullName evidence="3">CX3C chemokine receptor 1</fullName>
    </recommendedName>
    <alternativeName>
        <fullName evidence="17">Fractalkine receptor</fullName>
    </alternativeName>
</protein>
<dbReference type="InParanoid" id="A0A2Y9MCB7"/>
<evidence type="ECO:0000256" key="1">
    <source>
        <dbReference type="ARBA" id="ARBA00004651"/>
    </source>
</evidence>
<dbReference type="PROSITE" id="PS00237">
    <property type="entry name" value="G_PROTEIN_RECEP_F1_1"/>
    <property type="match status" value="1"/>
</dbReference>
<name>A0A2Y9MCB7_DELLE</name>
<keyword evidence="14 18" id="KW-0675">Receptor</keyword>
<dbReference type="AlphaFoldDB" id="A0A2Y9MCB7"/>
<dbReference type="Proteomes" id="UP000248483">
    <property type="component" value="Unplaced"/>
</dbReference>
<keyword evidence="10 18" id="KW-0297">G-protein coupled receptor</keyword>
<evidence type="ECO:0000256" key="18">
    <source>
        <dbReference type="RuleBase" id="RU000688"/>
    </source>
</evidence>
<proteinExistence type="inferred from homology"/>
<evidence type="ECO:0000256" key="10">
    <source>
        <dbReference type="ARBA" id="ARBA00023040"/>
    </source>
</evidence>
<keyword evidence="12 19" id="KW-0472">Membrane</keyword>
<dbReference type="Gene3D" id="1.20.1070.10">
    <property type="entry name" value="Rhodopsin 7-helix transmembrane proteins"/>
    <property type="match status" value="1"/>
</dbReference>
<dbReference type="PANTHER" id="PTHR10489">
    <property type="entry name" value="CELL ADHESION MOLECULE"/>
    <property type="match status" value="1"/>
</dbReference>
<evidence type="ECO:0000256" key="15">
    <source>
        <dbReference type="ARBA" id="ARBA00023198"/>
    </source>
</evidence>
<feature type="transmembrane region" description="Helical" evidence="19">
    <location>
        <begin position="350"/>
        <end position="371"/>
    </location>
</feature>
<evidence type="ECO:0000313" key="22">
    <source>
        <dbReference type="RefSeq" id="XP_022419370.1"/>
    </source>
</evidence>
<feature type="transmembrane region" description="Helical" evidence="19">
    <location>
        <begin position="144"/>
        <end position="174"/>
    </location>
</feature>
<dbReference type="PRINTS" id="PR00237">
    <property type="entry name" value="GPCRRHODOPSN"/>
</dbReference>
<dbReference type="GO" id="GO:0009897">
    <property type="term" value="C:external side of plasma membrane"/>
    <property type="evidence" value="ECO:0007669"/>
    <property type="project" value="TreeGrafter"/>
</dbReference>
<evidence type="ECO:0000256" key="8">
    <source>
        <dbReference type="ARBA" id="ARBA00022859"/>
    </source>
</evidence>
<keyword evidence="4" id="KW-1003">Cell membrane</keyword>
<dbReference type="GO" id="GO:0006954">
    <property type="term" value="P:inflammatory response"/>
    <property type="evidence" value="ECO:0007669"/>
    <property type="project" value="UniProtKB-KW"/>
</dbReference>
<keyword evidence="15" id="KW-0395">Inflammatory response</keyword>
<evidence type="ECO:0000256" key="16">
    <source>
        <dbReference type="ARBA" id="ARBA00023224"/>
    </source>
</evidence>
<keyword evidence="11" id="KW-1064">Adaptive immunity</keyword>
<evidence type="ECO:0000256" key="12">
    <source>
        <dbReference type="ARBA" id="ARBA00023136"/>
    </source>
</evidence>
<keyword evidence="8" id="KW-0391">Immunity</keyword>
<feature type="transmembrane region" description="Helical" evidence="19">
    <location>
        <begin position="186"/>
        <end position="205"/>
    </location>
</feature>
<evidence type="ECO:0000256" key="5">
    <source>
        <dbReference type="ARBA" id="ARBA00022553"/>
    </source>
</evidence>
<dbReference type="GO" id="GO:0016495">
    <property type="term" value="F:C-X3-C chemokine receptor activity"/>
    <property type="evidence" value="ECO:0007669"/>
    <property type="project" value="InterPro"/>
</dbReference>
<reference evidence="22" key="1">
    <citation type="submission" date="2025-08" db="UniProtKB">
        <authorList>
            <consortium name="RefSeq"/>
        </authorList>
    </citation>
    <scope>IDENTIFICATION</scope>
    <source>
        <tissue evidence="22">Blood</tissue>
    </source>
</reference>
<evidence type="ECO:0000256" key="3">
    <source>
        <dbReference type="ARBA" id="ARBA00019954"/>
    </source>
</evidence>
<keyword evidence="16 18" id="KW-0807">Transducer</keyword>
<dbReference type="STRING" id="9749.A0A2Y9MCB7"/>
<dbReference type="InterPro" id="IPR050119">
    <property type="entry name" value="CCR1-9-like"/>
</dbReference>
<evidence type="ECO:0000256" key="7">
    <source>
        <dbReference type="ARBA" id="ARBA00022692"/>
    </source>
</evidence>
<dbReference type="KEGG" id="dle:111169447"/>
<feature type="domain" description="G-protein coupled receptors family 1 profile" evidence="20">
    <location>
        <begin position="166"/>
        <end position="411"/>
    </location>
</feature>
<dbReference type="InterPro" id="IPR000276">
    <property type="entry name" value="GPCR_Rhodpsn"/>
</dbReference>
<dbReference type="PROSITE" id="PS50262">
    <property type="entry name" value="G_PROTEIN_RECEP_F1_2"/>
    <property type="match status" value="1"/>
</dbReference>
<keyword evidence="13" id="KW-1015">Disulfide bond</keyword>
<dbReference type="GO" id="GO:0019957">
    <property type="term" value="F:C-C chemokine binding"/>
    <property type="evidence" value="ECO:0007669"/>
    <property type="project" value="TreeGrafter"/>
</dbReference>
<dbReference type="GO" id="GO:0007155">
    <property type="term" value="P:cell adhesion"/>
    <property type="evidence" value="ECO:0007669"/>
    <property type="project" value="InterPro"/>
</dbReference>
<dbReference type="FunCoup" id="A0A2Y9MCB7">
    <property type="interactions" value="152"/>
</dbReference>
<evidence type="ECO:0000256" key="4">
    <source>
        <dbReference type="ARBA" id="ARBA00022475"/>
    </source>
</evidence>
<dbReference type="SUPFAM" id="SSF81321">
    <property type="entry name" value="Family A G protein-coupled receptor-like"/>
    <property type="match status" value="1"/>
</dbReference>
<accession>A0A2Y9MCB7</accession>
<comment type="similarity">
    <text evidence="18">Belongs to the G-protein coupled receptor 1 family.</text>
</comment>
<keyword evidence="6" id="KW-0399">Innate immunity</keyword>
<dbReference type="GO" id="GO:0002250">
    <property type="term" value="P:adaptive immune response"/>
    <property type="evidence" value="ECO:0007669"/>
    <property type="project" value="UniProtKB-KW"/>
</dbReference>
<evidence type="ECO:0000256" key="14">
    <source>
        <dbReference type="ARBA" id="ARBA00023170"/>
    </source>
</evidence>
<keyword evidence="7 18" id="KW-0812">Transmembrane</keyword>
<dbReference type="CDD" id="cd15186">
    <property type="entry name" value="7tmA_CX3CR1"/>
    <property type="match status" value="1"/>
</dbReference>
<evidence type="ECO:0000256" key="17">
    <source>
        <dbReference type="ARBA" id="ARBA00030219"/>
    </source>
</evidence>
<dbReference type="Pfam" id="PF00001">
    <property type="entry name" value="7tm_1"/>
    <property type="match status" value="1"/>
</dbReference>
<evidence type="ECO:0000256" key="6">
    <source>
        <dbReference type="ARBA" id="ARBA00022588"/>
    </source>
</evidence>
<comment type="subunit">
    <text evidence="2">Found in a ternary complex with CX3CL1 and ITGAV:ITGB3 or ITGA4:ITGB1.</text>
</comment>
<dbReference type="PANTHER" id="PTHR10489:SF955">
    <property type="entry name" value="CX3C CHEMOKINE RECEPTOR 1"/>
    <property type="match status" value="1"/>
</dbReference>
<evidence type="ECO:0000259" key="20">
    <source>
        <dbReference type="PROSITE" id="PS50262"/>
    </source>
</evidence>
<evidence type="ECO:0000256" key="13">
    <source>
        <dbReference type="ARBA" id="ARBA00023157"/>
    </source>
</evidence>
<keyword evidence="9 19" id="KW-1133">Transmembrane helix</keyword>
<organism evidence="21 22">
    <name type="scientific">Delphinapterus leucas</name>
    <name type="common">Beluga whale</name>
    <dbReference type="NCBI Taxonomy" id="9749"/>
    <lineage>
        <taxon>Eukaryota</taxon>
        <taxon>Metazoa</taxon>
        <taxon>Chordata</taxon>
        <taxon>Craniata</taxon>
        <taxon>Vertebrata</taxon>
        <taxon>Euteleostomi</taxon>
        <taxon>Mammalia</taxon>
        <taxon>Eutheria</taxon>
        <taxon>Laurasiatheria</taxon>
        <taxon>Artiodactyla</taxon>
        <taxon>Whippomorpha</taxon>
        <taxon>Cetacea</taxon>
        <taxon>Odontoceti</taxon>
        <taxon>Monodontidae</taxon>
        <taxon>Delphinapterus</taxon>
    </lineage>
</organism>
<feature type="transmembrane region" description="Helical" evidence="19">
    <location>
        <begin position="391"/>
        <end position="414"/>
    </location>
</feature>
<dbReference type="FunFam" id="1.20.1070.10:FF:000026">
    <property type="entry name" value="C-C chemokine receptor type 5"/>
    <property type="match status" value="1"/>
</dbReference>
<dbReference type="GO" id="GO:0060326">
    <property type="term" value="P:cell chemotaxis"/>
    <property type="evidence" value="ECO:0007669"/>
    <property type="project" value="TreeGrafter"/>
</dbReference>
<evidence type="ECO:0000256" key="9">
    <source>
        <dbReference type="ARBA" id="ARBA00022989"/>
    </source>
</evidence>
<feature type="transmembrane region" description="Helical" evidence="19">
    <location>
        <begin position="313"/>
        <end position="330"/>
    </location>
</feature>
<dbReference type="CTD" id="1524"/>
<keyword evidence="5" id="KW-0597">Phosphoprotein</keyword>
<evidence type="ECO:0000256" key="19">
    <source>
        <dbReference type="SAM" id="Phobius"/>
    </source>
</evidence>
<dbReference type="GO" id="GO:0019722">
    <property type="term" value="P:calcium-mediated signaling"/>
    <property type="evidence" value="ECO:0007669"/>
    <property type="project" value="TreeGrafter"/>
</dbReference>
<feature type="transmembrane region" description="Helical" evidence="19">
    <location>
        <begin position="225"/>
        <end position="243"/>
    </location>
</feature>
<comment type="subcellular location">
    <subcellularLocation>
        <location evidence="1">Cell membrane</location>
        <topology evidence="1">Multi-pass membrane protein</topology>
    </subcellularLocation>
</comment>
<evidence type="ECO:0000256" key="11">
    <source>
        <dbReference type="ARBA" id="ARBA00023130"/>
    </source>
</evidence>
<dbReference type="GeneID" id="111169447"/>
<dbReference type="RefSeq" id="XP_022419370.1">
    <property type="nucleotide sequence ID" value="XM_022563662.2"/>
</dbReference>
<gene>
    <name evidence="22" type="primary">CX3CR1</name>
</gene>
<sequence>MFSRYTMTGAQVREPDSHTQFIPSLPWSLGSSSVLVGWLHPEEKQTSHPFIIRGGCVTWSQVPAQVRLLPSLWDWEPGHLNICISKRWLPALKLTEEMITFSKGYVSTFQRGKKVLTMPTISPESSLEDFEYDELAEACDMGDIVALGTVFLAILYSLVFAFGLVGNLLVVFALTNSQKPKSITDVYLLNLAFSDLLFVATLPFWTHYLINEQGLHNAMCKLTTAFFFIGFFGGIFFITIISIDRYLAIVLAANSMNNRTVQHGVTISLGVWAAAILVAAPQFMFTKQKENECLGDYPEVLQEIWPVLRNVEINFLGFLLPLLIMSYCYFRIMRTLFSCKNQKKAKAIRLIFLVVIMFFLFWTPYNVMIFLETLNLYDFFPNCDMKRDLRLALSVTETVAFTHCCLNPLIYAFAGEKFRRYLYHLYRKCLAVLCGHPVHVSFSLSPSESQRSRRESVLSSNFTHYTSDGNTSILL</sequence>
<dbReference type="PRINTS" id="PR01562">
    <property type="entry name" value="FRACTALKINER"/>
</dbReference>
<dbReference type="GO" id="GO:0045087">
    <property type="term" value="P:innate immune response"/>
    <property type="evidence" value="ECO:0007669"/>
    <property type="project" value="UniProtKB-KW"/>
</dbReference>
<keyword evidence="21" id="KW-1185">Reference proteome</keyword>
<dbReference type="GO" id="GO:0007204">
    <property type="term" value="P:positive regulation of cytosolic calcium ion concentration"/>
    <property type="evidence" value="ECO:0007669"/>
    <property type="project" value="TreeGrafter"/>
</dbReference>
<dbReference type="GO" id="GO:0016493">
    <property type="term" value="F:C-C chemokine receptor activity"/>
    <property type="evidence" value="ECO:0007669"/>
    <property type="project" value="TreeGrafter"/>
</dbReference>
<dbReference type="InterPro" id="IPR017452">
    <property type="entry name" value="GPCR_Rhodpsn_7TM"/>
</dbReference>
<feature type="transmembrane region" description="Helical" evidence="19">
    <location>
        <begin position="264"/>
        <end position="285"/>
    </location>
</feature>
<dbReference type="InterPro" id="IPR005387">
    <property type="entry name" value="Chemokine_CX3CR1"/>
</dbReference>
<evidence type="ECO:0000256" key="2">
    <source>
        <dbReference type="ARBA" id="ARBA00011287"/>
    </source>
</evidence>